<keyword evidence="11" id="KW-0479">Metal-binding</keyword>
<accession>A0A9N9STC2</accession>
<evidence type="ECO:0000256" key="3">
    <source>
        <dbReference type="ARBA" id="ARBA00005735"/>
    </source>
</evidence>
<dbReference type="PRINTS" id="PR02050">
    <property type="entry name" value="B14GALTRFASE"/>
</dbReference>
<evidence type="ECO:0000259" key="13">
    <source>
        <dbReference type="Pfam" id="PF13733"/>
    </source>
</evidence>
<dbReference type="InterPro" id="IPR029044">
    <property type="entry name" value="Nucleotide-diphossugar_trans"/>
</dbReference>
<protein>
    <recommendedName>
        <fullName evidence="11">Beta-1,4-N-acetylgalactosaminyltransferase</fullName>
        <ecNumber evidence="11">2.4.1.-</ecNumber>
    </recommendedName>
    <alternativeName>
        <fullName evidence="11">Beta-4-GalNAcT</fullName>
    </alternativeName>
</protein>
<dbReference type="GO" id="GO:0008378">
    <property type="term" value="F:galactosyltransferase activity"/>
    <property type="evidence" value="ECO:0007669"/>
    <property type="project" value="TreeGrafter"/>
</dbReference>
<dbReference type="InterPro" id="IPR027791">
    <property type="entry name" value="Galactosyl_T_C"/>
</dbReference>
<dbReference type="GO" id="GO:0033842">
    <property type="term" value="F:N-acetyl-beta-glucosaminyl-derivative 4-beta-N-acetylgalactosaminyltransferase activity"/>
    <property type="evidence" value="ECO:0007669"/>
    <property type="project" value="TreeGrafter"/>
</dbReference>
<evidence type="ECO:0000256" key="11">
    <source>
        <dbReference type="RuleBase" id="RU368121"/>
    </source>
</evidence>
<gene>
    <name evidence="14" type="ORF">DIABBA_LOCUS2883</name>
</gene>
<keyword evidence="10 11" id="KW-0325">Glycoprotein</keyword>
<evidence type="ECO:0000256" key="2">
    <source>
        <dbReference type="ARBA" id="ARBA00004922"/>
    </source>
</evidence>
<evidence type="ECO:0000256" key="6">
    <source>
        <dbReference type="ARBA" id="ARBA00022692"/>
    </source>
</evidence>
<comment type="function">
    <text evidence="11">Catalyzes the transfer of galactose onto proteins or lipids.</text>
</comment>
<dbReference type="PANTHER" id="PTHR19300:SF57">
    <property type="entry name" value="BETA-1,4-N-ACETYLGALACTOSAMINYLTRANSFERASE"/>
    <property type="match status" value="1"/>
</dbReference>
<keyword evidence="9" id="KW-0472">Membrane</keyword>
<keyword evidence="7 11" id="KW-0735">Signal-anchor</keyword>
<evidence type="ECO:0000313" key="14">
    <source>
        <dbReference type="EMBL" id="CAG9829016.1"/>
    </source>
</evidence>
<evidence type="ECO:0000256" key="4">
    <source>
        <dbReference type="ARBA" id="ARBA00022676"/>
    </source>
</evidence>
<dbReference type="InterPro" id="IPR003859">
    <property type="entry name" value="Galactosyl_T"/>
</dbReference>
<comment type="pathway">
    <text evidence="2 11">Protein modification; protein glycosylation.</text>
</comment>
<dbReference type="InterPro" id="IPR027995">
    <property type="entry name" value="Galactosyl_T_N"/>
</dbReference>
<feature type="domain" description="Galactosyltransferase N-terminal" evidence="13">
    <location>
        <begin position="61"/>
        <end position="189"/>
    </location>
</feature>
<dbReference type="Gene3D" id="3.90.550.10">
    <property type="entry name" value="Spore Coat Polysaccharide Biosynthesis Protein SpsA, Chain A"/>
    <property type="match status" value="1"/>
</dbReference>
<dbReference type="Pfam" id="PF13733">
    <property type="entry name" value="Glyco_transf_7N"/>
    <property type="match status" value="1"/>
</dbReference>
<comment type="similarity">
    <text evidence="3 11">Belongs to the glycosyltransferase 7 family.</text>
</comment>
<dbReference type="AlphaFoldDB" id="A0A9N9STC2"/>
<sequence>MSHIGCNLEFFLPKVLCMVEADTIRRSYTEPFISNNTQEQPDVQPKSIKENNFPLCKDIASSDLVGKVLVSRSPSSITELEHQFDWLQLGGHWQPPDCRAKQKLAIVVPFRNRETHLSIFLRHMHPFLRHQQLDYTIFVIEQQGEKPFNRGMLMNIGFEQAMSMSQFDCFIFHDVDLLPEDDRNLYVCSSQPKHMSVAVNVFKYKLPYKNIFGGVTALTTQQITLVNGFSNLFWGWGGEDDDMFNRVKAHQLDVIRYNPKIARYKMLRHQKATPNPQRYKLLEEGKKKFTKDGLNTLHYEVLQKQEYLLYTWILVDIDTK</sequence>
<dbReference type="SUPFAM" id="SSF53448">
    <property type="entry name" value="Nucleotide-diphospho-sugar transferases"/>
    <property type="match status" value="1"/>
</dbReference>
<evidence type="ECO:0000256" key="9">
    <source>
        <dbReference type="ARBA" id="ARBA00023136"/>
    </source>
</evidence>
<dbReference type="GO" id="GO:0006688">
    <property type="term" value="P:glycosphingolipid biosynthetic process"/>
    <property type="evidence" value="ECO:0007669"/>
    <property type="project" value="TreeGrafter"/>
</dbReference>
<dbReference type="GO" id="GO:0005975">
    <property type="term" value="P:carbohydrate metabolic process"/>
    <property type="evidence" value="ECO:0007669"/>
    <property type="project" value="InterPro"/>
</dbReference>
<name>A0A9N9STC2_DIABA</name>
<proteinExistence type="inferred from homology"/>
<evidence type="ECO:0000313" key="15">
    <source>
        <dbReference type="Proteomes" id="UP001153709"/>
    </source>
</evidence>
<keyword evidence="15" id="KW-1185">Reference proteome</keyword>
<organism evidence="14 15">
    <name type="scientific">Diabrotica balteata</name>
    <name type="common">Banded cucumber beetle</name>
    <dbReference type="NCBI Taxonomy" id="107213"/>
    <lineage>
        <taxon>Eukaryota</taxon>
        <taxon>Metazoa</taxon>
        <taxon>Ecdysozoa</taxon>
        <taxon>Arthropoda</taxon>
        <taxon>Hexapoda</taxon>
        <taxon>Insecta</taxon>
        <taxon>Pterygota</taxon>
        <taxon>Neoptera</taxon>
        <taxon>Endopterygota</taxon>
        <taxon>Coleoptera</taxon>
        <taxon>Polyphaga</taxon>
        <taxon>Cucujiformia</taxon>
        <taxon>Chrysomeloidea</taxon>
        <taxon>Chrysomelidae</taxon>
        <taxon>Galerucinae</taxon>
        <taxon>Diabroticina</taxon>
        <taxon>Diabroticites</taxon>
        <taxon>Diabrotica</taxon>
    </lineage>
</organism>
<dbReference type="EMBL" id="OU898277">
    <property type="protein sequence ID" value="CAG9829016.1"/>
    <property type="molecule type" value="Genomic_DNA"/>
</dbReference>
<feature type="domain" description="Galactosyltransferase C-terminal" evidence="12">
    <location>
        <begin position="193"/>
        <end position="270"/>
    </location>
</feature>
<keyword evidence="4 11" id="KW-0328">Glycosyltransferase</keyword>
<evidence type="ECO:0000256" key="7">
    <source>
        <dbReference type="ARBA" id="ARBA00022968"/>
    </source>
</evidence>
<dbReference type="GO" id="GO:0016020">
    <property type="term" value="C:membrane"/>
    <property type="evidence" value="ECO:0007669"/>
    <property type="project" value="UniProtKB-SubCell"/>
</dbReference>
<evidence type="ECO:0000256" key="10">
    <source>
        <dbReference type="ARBA" id="ARBA00023180"/>
    </source>
</evidence>
<dbReference type="Pfam" id="PF02709">
    <property type="entry name" value="Glyco_transf_7C"/>
    <property type="match status" value="1"/>
</dbReference>
<dbReference type="EC" id="2.4.1.-" evidence="11"/>
<keyword evidence="6" id="KW-0812">Transmembrane</keyword>
<evidence type="ECO:0000256" key="1">
    <source>
        <dbReference type="ARBA" id="ARBA00004606"/>
    </source>
</evidence>
<keyword evidence="11" id="KW-0464">Manganese</keyword>
<dbReference type="Proteomes" id="UP001153709">
    <property type="component" value="Chromosome 2"/>
</dbReference>
<evidence type="ECO:0000259" key="12">
    <source>
        <dbReference type="Pfam" id="PF02709"/>
    </source>
</evidence>
<dbReference type="GO" id="GO:0005794">
    <property type="term" value="C:Golgi apparatus"/>
    <property type="evidence" value="ECO:0007669"/>
    <property type="project" value="TreeGrafter"/>
</dbReference>
<evidence type="ECO:0000256" key="5">
    <source>
        <dbReference type="ARBA" id="ARBA00022679"/>
    </source>
</evidence>
<dbReference type="GO" id="GO:0046872">
    <property type="term" value="F:metal ion binding"/>
    <property type="evidence" value="ECO:0007669"/>
    <property type="project" value="UniProtKB-UniRule"/>
</dbReference>
<comment type="cofactor">
    <cofactor evidence="11">
        <name>Mn(2+)</name>
        <dbReference type="ChEBI" id="CHEBI:29035"/>
    </cofactor>
</comment>
<dbReference type="PANTHER" id="PTHR19300">
    <property type="entry name" value="BETA-1,4-GALACTOSYLTRANSFERASE"/>
    <property type="match status" value="1"/>
</dbReference>
<comment type="subcellular location">
    <subcellularLocation>
        <location evidence="1 11">Membrane</location>
        <topology evidence="1 11">Single-pass type II membrane protein</topology>
    </subcellularLocation>
</comment>
<dbReference type="CDD" id="cd00899">
    <property type="entry name" value="b4GalT"/>
    <property type="match status" value="1"/>
</dbReference>
<reference evidence="14" key="1">
    <citation type="submission" date="2022-01" db="EMBL/GenBank/DDBJ databases">
        <authorList>
            <person name="King R."/>
        </authorList>
    </citation>
    <scope>NUCLEOTIDE SEQUENCE</scope>
</reference>
<evidence type="ECO:0000256" key="8">
    <source>
        <dbReference type="ARBA" id="ARBA00022989"/>
    </source>
</evidence>
<keyword evidence="5 11" id="KW-0808">Transferase</keyword>
<dbReference type="OrthoDB" id="10038994at2759"/>
<keyword evidence="8" id="KW-1133">Transmembrane helix</keyword>